<keyword evidence="4 7" id="KW-0067">ATP-binding</keyword>
<dbReference type="InterPro" id="IPR003593">
    <property type="entry name" value="AAA+_ATPase"/>
</dbReference>
<evidence type="ECO:0000256" key="1">
    <source>
        <dbReference type="ARBA" id="ARBA00005417"/>
    </source>
</evidence>
<protein>
    <submittedName>
        <fullName evidence="7">ABC transporter ATP-binding protein</fullName>
    </submittedName>
</protein>
<keyword evidence="3" id="KW-0547">Nucleotide-binding</keyword>
<keyword evidence="8" id="KW-1185">Reference proteome</keyword>
<evidence type="ECO:0000313" key="8">
    <source>
        <dbReference type="Proteomes" id="UP001221411"/>
    </source>
</evidence>
<dbReference type="PANTHER" id="PTHR43335">
    <property type="entry name" value="ABC TRANSPORTER, ATP-BINDING PROTEIN"/>
    <property type="match status" value="1"/>
</dbReference>
<proteinExistence type="inferred from homology"/>
<feature type="domain" description="ABC transporter" evidence="6">
    <location>
        <begin position="34"/>
        <end position="268"/>
    </location>
</feature>
<dbReference type="CDD" id="cd03230">
    <property type="entry name" value="ABC_DR_subfamily_A"/>
    <property type="match status" value="1"/>
</dbReference>
<comment type="similarity">
    <text evidence="1">Belongs to the ABC transporter superfamily.</text>
</comment>
<name>A0ABT5EMI0_9BACT</name>
<reference evidence="7 8" key="1">
    <citation type="submission" date="2022-11" db="EMBL/GenBank/DDBJ databases">
        <title>Minimal conservation of predation-associated metabolite biosynthetic gene clusters underscores biosynthetic potential of Myxococcota including descriptions for ten novel species: Archangium lansinium sp. nov., Myxococcus landrumus sp. nov., Nannocystis bai.</title>
        <authorList>
            <person name="Ahearne A."/>
            <person name="Stevens C."/>
            <person name="Dowd S."/>
        </authorList>
    </citation>
    <scope>NUCLEOTIDE SEQUENCE [LARGE SCALE GENOMIC DNA]</scope>
    <source>
        <strain evidence="7 8">RJM3</strain>
    </source>
</reference>
<comment type="caution">
    <text evidence="7">The sequence shown here is derived from an EMBL/GenBank/DDBJ whole genome shotgun (WGS) entry which is preliminary data.</text>
</comment>
<dbReference type="Gene3D" id="3.40.50.300">
    <property type="entry name" value="P-loop containing nucleotide triphosphate hydrolases"/>
    <property type="match status" value="1"/>
</dbReference>
<dbReference type="GO" id="GO:0005524">
    <property type="term" value="F:ATP binding"/>
    <property type="evidence" value="ECO:0007669"/>
    <property type="project" value="UniProtKB-KW"/>
</dbReference>
<dbReference type="Pfam" id="PF00005">
    <property type="entry name" value="ABC_tran"/>
    <property type="match status" value="1"/>
</dbReference>
<dbReference type="Proteomes" id="UP001221411">
    <property type="component" value="Unassembled WGS sequence"/>
</dbReference>
<evidence type="ECO:0000256" key="4">
    <source>
        <dbReference type="ARBA" id="ARBA00022840"/>
    </source>
</evidence>
<dbReference type="InterPro" id="IPR027417">
    <property type="entry name" value="P-loop_NTPase"/>
</dbReference>
<gene>
    <name evidence="7" type="ORF">POL67_13680</name>
</gene>
<accession>A0ABT5EMI0</accession>
<dbReference type="SUPFAM" id="SSF52540">
    <property type="entry name" value="P-loop containing nucleoside triphosphate hydrolases"/>
    <property type="match status" value="1"/>
</dbReference>
<organism evidence="7 8">
    <name type="scientific">Polyangium mundeleinium</name>
    <dbReference type="NCBI Taxonomy" id="2995306"/>
    <lineage>
        <taxon>Bacteria</taxon>
        <taxon>Pseudomonadati</taxon>
        <taxon>Myxococcota</taxon>
        <taxon>Polyangia</taxon>
        <taxon>Polyangiales</taxon>
        <taxon>Polyangiaceae</taxon>
        <taxon>Polyangium</taxon>
    </lineage>
</organism>
<evidence type="ECO:0000256" key="3">
    <source>
        <dbReference type="ARBA" id="ARBA00022741"/>
    </source>
</evidence>
<sequence>MSEAGAIDAGGGADSGGADSSAAGESAAAGETLIEVRGLKKTFRVGFLGRRVEAVKGVDFDVRRGEIFGFLGPNGAGKTTTIKMLTGLIKPTGGEAFLFGARVPSAEARRRIGFLPENPYVYPYLTPREFITLCGRLSGLTGAALASRTQAMLAKVGIAYAADRPARRLSKGMLQRTGLAAALVSDPELLVLDEPMSGLDPVGRKEVRDLILEERAAGRTIFFSTHILSDVEAMCDRVAILREGRVVVGGALRKLLRGDVLRTDVTLAGASETLRRSFEEQGHVVRTRADVVVVEIEGEKQVGDVLRAALDEGAQVLEVVPRRETLEDLFMRRALSQGLARED</sequence>
<evidence type="ECO:0000256" key="2">
    <source>
        <dbReference type="ARBA" id="ARBA00022448"/>
    </source>
</evidence>
<evidence type="ECO:0000256" key="5">
    <source>
        <dbReference type="SAM" id="MobiDB-lite"/>
    </source>
</evidence>
<evidence type="ECO:0000259" key="6">
    <source>
        <dbReference type="PROSITE" id="PS50893"/>
    </source>
</evidence>
<dbReference type="PROSITE" id="PS50893">
    <property type="entry name" value="ABC_TRANSPORTER_2"/>
    <property type="match status" value="1"/>
</dbReference>
<evidence type="ECO:0000313" key="7">
    <source>
        <dbReference type="EMBL" id="MDC0742398.1"/>
    </source>
</evidence>
<dbReference type="RefSeq" id="WP_271917748.1">
    <property type="nucleotide sequence ID" value="NZ_JAQNDO010000001.1"/>
</dbReference>
<dbReference type="PANTHER" id="PTHR43335:SF11">
    <property type="entry name" value="ABC TRANSPORTER RELATED"/>
    <property type="match status" value="1"/>
</dbReference>
<dbReference type="SMART" id="SM00382">
    <property type="entry name" value="AAA"/>
    <property type="match status" value="1"/>
</dbReference>
<dbReference type="InterPro" id="IPR003439">
    <property type="entry name" value="ABC_transporter-like_ATP-bd"/>
</dbReference>
<keyword evidence="2" id="KW-0813">Transport</keyword>
<dbReference type="EMBL" id="JAQNDO010000001">
    <property type="protein sequence ID" value="MDC0742398.1"/>
    <property type="molecule type" value="Genomic_DNA"/>
</dbReference>
<feature type="region of interest" description="Disordered" evidence="5">
    <location>
        <begin position="1"/>
        <end position="24"/>
    </location>
</feature>